<evidence type="ECO:0000313" key="2">
    <source>
        <dbReference type="EMBL" id="PZO88219.1"/>
    </source>
</evidence>
<feature type="transmembrane region" description="Helical" evidence="1">
    <location>
        <begin position="25"/>
        <end position="46"/>
    </location>
</feature>
<keyword evidence="1" id="KW-0472">Membrane</keyword>
<keyword evidence="1" id="KW-0812">Transmembrane</keyword>
<accession>A0A2W5A6X6</accession>
<protein>
    <recommendedName>
        <fullName evidence="4">Polymerase</fullName>
    </recommendedName>
</protein>
<dbReference type="AlphaFoldDB" id="A0A2W5A6X6"/>
<sequence length="314" mass="35128">MIMPVFIALGLSARNLNLTKTFFVFSVFVLIVALVEAMYIDAYLSLLNIRDYYIQKGGMIDTVIHDQNLFASGDRPDGRFLFDIRGVHRISSIFLEPVSLGFYAAITAMFFVSVKETISGKLYYATLSICLGLIILSDARMAFATFMVVIFLRFLFRCADHRFSILVLPAVLICAYFIDAFSLMEKTGEGLGYRIHVTIRLLSHLDMATALGLSDFGSLNVVDSGLGTLFENQGILGILVYWLAPLIFMKKLSLAPRIYTYGVAIYTAFGFLVSPAIFSIKTASLLWFQLGYLIGRDLEYSADKQSVQTRTTKK</sequence>
<feature type="transmembrane region" description="Helical" evidence="1">
    <location>
        <begin position="261"/>
        <end position="280"/>
    </location>
</feature>
<feature type="transmembrane region" description="Helical" evidence="1">
    <location>
        <begin position="123"/>
        <end position="156"/>
    </location>
</feature>
<evidence type="ECO:0000313" key="3">
    <source>
        <dbReference type="Proteomes" id="UP000249557"/>
    </source>
</evidence>
<dbReference type="EMBL" id="QFNK01000024">
    <property type="protein sequence ID" value="PZO88219.1"/>
    <property type="molecule type" value="Genomic_DNA"/>
</dbReference>
<evidence type="ECO:0000256" key="1">
    <source>
        <dbReference type="SAM" id="Phobius"/>
    </source>
</evidence>
<keyword evidence="1" id="KW-1133">Transmembrane helix</keyword>
<feature type="non-terminal residue" evidence="2">
    <location>
        <position position="1"/>
    </location>
</feature>
<proteinExistence type="predicted"/>
<organism evidence="2 3">
    <name type="scientific">Micavibrio aeruginosavorus</name>
    <dbReference type="NCBI Taxonomy" id="349221"/>
    <lineage>
        <taxon>Bacteria</taxon>
        <taxon>Pseudomonadati</taxon>
        <taxon>Bdellovibrionota</taxon>
        <taxon>Bdellovibrionia</taxon>
        <taxon>Bdellovibrionales</taxon>
        <taxon>Pseudobdellovibrionaceae</taxon>
        <taxon>Micavibrio</taxon>
    </lineage>
</organism>
<evidence type="ECO:0008006" key="4">
    <source>
        <dbReference type="Google" id="ProtNLM"/>
    </source>
</evidence>
<comment type="caution">
    <text evidence="2">The sequence shown here is derived from an EMBL/GenBank/DDBJ whole genome shotgun (WGS) entry which is preliminary data.</text>
</comment>
<feature type="transmembrane region" description="Helical" evidence="1">
    <location>
        <begin position="233"/>
        <end position="249"/>
    </location>
</feature>
<feature type="transmembrane region" description="Helical" evidence="1">
    <location>
        <begin position="163"/>
        <end position="184"/>
    </location>
</feature>
<name>A0A2W5A6X6_9BACT</name>
<gene>
    <name evidence="2" type="ORF">DI626_02205</name>
</gene>
<reference evidence="2 3" key="1">
    <citation type="submission" date="2017-08" db="EMBL/GenBank/DDBJ databases">
        <title>Infants hospitalized years apart are colonized by the same room-sourced microbial strains.</title>
        <authorList>
            <person name="Brooks B."/>
            <person name="Olm M.R."/>
            <person name="Firek B.A."/>
            <person name="Baker R."/>
            <person name="Thomas B.C."/>
            <person name="Morowitz M.J."/>
            <person name="Banfield J.F."/>
        </authorList>
    </citation>
    <scope>NUCLEOTIDE SEQUENCE [LARGE SCALE GENOMIC DNA]</scope>
    <source>
        <strain evidence="2">S2_018_000_R2_104</strain>
    </source>
</reference>
<dbReference type="Proteomes" id="UP000249557">
    <property type="component" value="Unassembled WGS sequence"/>
</dbReference>
<feature type="transmembrane region" description="Helical" evidence="1">
    <location>
        <begin position="93"/>
        <end position="111"/>
    </location>
</feature>